<dbReference type="EnsemblMetazoa" id="Aqu2.1.42265_001">
    <property type="protein sequence ID" value="Aqu2.1.42265_001"/>
    <property type="gene ID" value="Aqu2.1.42265"/>
</dbReference>
<evidence type="ECO:0000313" key="5">
    <source>
        <dbReference type="Proteomes" id="UP000007879"/>
    </source>
</evidence>
<evidence type="ECO:0000256" key="2">
    <source>
        <dbReference type="SAM" id="MobiDB-lite"/>
    </source>
</evidence>
<dbReference type="InterPro" id="IPR056396">
    <property type="entry name" value="HEAT_SCC3-SA"/>
</dbReference>
<evidence type="ECO:0000259" key="3">
    <source>
        <dbReference type="PROSITE" id="PS51425"/>
    </source>
</evidence>
<dbReference type="EnsemblMetazoa" id="XM_011409849.2">
    <property type="protein sequence ID" value="XP_011408151.1"/>
    <property type="gene ID" value="LOC100635676"/>
</dbReference>
<feature type="compositionally biased region" description="Acidic residues" evidence="2">
    <location>
        <begin position="17"/>
        <end position="35"/>
    </location>
</feature>
<dbReference type="PROSITE" id="PS51425">
    <property type="entry name" value="SCD"/>
    <property type="match status" value="1"/>
</dbReference>
<dbReference type="InParanoid" id="A0A1X7VR05"/>
<dbReference type="InterPro" id="IPR016024">
    <property type="entry name" value="ARM-type_fold"/>
</dbReference>
<feature type="compositionally biased region" description="Low complexity" evidence="2">
    <location>
        <begin position="37"/>
        <end position="46"/>
    </location>
</feature>
<dbReference type="InterPro" id="IPR011989">
    <property type="entry name" value="ARM-like"/>
</dbReference>
<dbReference type="Pfam" id="PF24571">
    <property type="entry name" value="HEAT_SCC3-SA"/>
    <property type="match status" value="1"/>
</dbReference>
<dbReference type="STRING" id="400682.A0A1X7VR05"/>
<dbReference type="GO" id="GO:0008278">
    <property type="term" value="C:cohesin complex"/>
    <property type="evidence" value="ECO:0007669"/>
    <property type="project" value="TreeGrafter"/>
</dbReference>
<reference evidence="5" key="1">
    <citation type="journal article" date="2010" name="Nature">
        <title>The Amphimedon queenslandica genome and the evolution of animal complexity.</title>
        <authorList>
            <person name="Srivastava M."/>
            <person name="Simakov O."/>
            <person name="Chapman J."/>
            <person name="Fahey B."/>
            <person name="Gauthier M.E."/>
            <person name="Mitros T."/>
            <person name="Richards G.S."/>
            <person name="Conaco C."/>
            <person name="Dacre M."/>
            <person name="Hellsten U."/>
            <person name="Larroux C."/>
            <person name="Putnam N.H."/>
            <person name="Stanke M."/>
            <person name="Adamska M."/>
            <person name="Darling A."/>
            <person name="Degnan S.M."/>
            <person name="Oakley T.H."/>
            <person name="Plachetzki D.C."/>
            <person name="Zhai Y."/>
            <person name="Adamski M."/>
            <person name="Calcino A."/>
            <person name="Cummins S.F."/>
            <person name="Goodstein D.M."/>
            <person name="Harris C."/>
            <person name="Jackson D.J."/>
            <person name="Leys S.P."/>
            <person name="Shu S."/>
            <person name="Woodcroft B.J."/>
            <person name="Vervoort M."/>
            <person name="Kosik K.S."/>
            <person name="Manning G."/>
            <person name="Degnan B.M."/>
            <person name="Rokhsar D.S."/>
        </authorList>
    </citation>
    <scope>NUCLEOTIDE SEQUENCE [LARGE SCALE GENOMIC DNA]</scope>
</reference>
<dbReference type="InterPro" id="IPR020839">
    <property type="entry name" value="SCD"/>
</dbReference>
<gene>
    <name evidence="4" type="primary">100635676</name>
</gene>
<dbReference type="KEGG" id="aqu:100635676"/>
<feature type="compositionally biased region" description="Polar residues" evidence="2">
    <location>
        <begin position="47"/>
        <end position="58"/>
    </location>
</feature>
<reference evidence="4" key="2">
    <citation type="submission" date="2017-05" db="UniProtKB">
        <authorList>
            <consortium name="EnsemblMetazoa"/>
        </authorList>
    </citation>
    <scope>IDENTIFICATION</scope>
</reference>
<protein>
    <recommendedName>
        <fullName evidence="3">SCD domain-containing protein</fullName>
    </recommendedName>
</protein>
<comment type="similarity">
    <text evidence="1">Belongs to the SCC3 family.</text>
</comment>
<dbReference type="GO" id="GO:0005634">
    <property type="term" value="C:nucleus"/>
    <property type="evidence" value="ECO:0007669"/>
    <property type="project" value="TreeGrafter"/>
</dbReference>
<dbReference type="Pfam" id="PF21581">
    <property type="entry name" value="SCD"/>
    <property type="match status" value="1"/>
</dbReference>
<dbReference type="InterPro" id="IPR039662">
    <property type="entry name" value="Cohesin_Scc3/SA"/>
</dbReference>
<evidence type="ECO:0000313" key="4">
    <source>
        <dbReference type="EnsemblMetazoa" id="Aqu2.1.42265_001"/>
    </source>
</evidence>
<dbReference type="PANTHER" id="PTHR11199:SF0">
    <property type="entry name" value="LD34181P-RELATED"/>
    <property type="match status" value="1"/>
</dbReference>
<dbReference type="Proteomes" id="UP000007879">
    <property type="component" value="Unassembled WGS sequence"/>
</dbReference>
<dbReference type="AlphaFoldDB" id="A0A1X7VR05"/>
<accession>A0A1X7VR05</accession>
<dbReference type="InterPro" id="IPR013721">
    <property type="entry name" value="STAG"/>
</dbReference>
<proteinExistence type="inferred from homology"/>
<dbReference type="GO" id="GO:0000785">
    <property type="term" value="C:chromatin"/>
    <property type="evidence" value="ECO:0007669"/>
    <property type="project" value="TreeGrafter"/>
</dbReference>
<dbReference type="OrthoDB" id="498590at2759"/>
<dbReference type="GO" id="GO:0003682">
    <property type="term" value="F:chromatin binding"/>
    <property type="evidence" value="ECO:0007669"/>
    <property type="project" value="TreeGrafter"/>
</dbReference>
<dbReference type="SUPFAM" id="SSF48371">
    <property type="entry name" value="ARM repeat"/>
    <property type="match status" value="1"/>
</dbReference>
<dbReference type="InterPro" id="IPR017956">
    <property type="entry name" value="AT_hook_DNA-bd_motif"/>
</dbReference>
<sequence length="1108" mass="125228">MEEESMETLIETSADTLGEDGGEEKENETLMESEYQDATAATDTTANLTLEESITSDTPVKRKRGRPPLSANKGNPTPKKTRQVSVSAATDGELYTSIVEGRSALQTVVSEWVERYQGDQEAGLLEIIQFFVRCCGCQAEISLSNFRHQEATDIIRTITENFDEDGFDYPLILSGPLYKKFKSNYCEFVERLVIETGDIIYDEYMLDTLVKWLIGLSDSEVRAFRHTSTLACLKLVTGLVHLVVSLASEIDNTQRQLETEKRKSGGRQAIGKLKKLEEALALSQSQLSEIHDIMNNLFTSVFIRRYRDTRPEVRAICIAEIGVWMLRCSSRFLSDNYLKYVGWTLSDKSGEVRLQALQALLALYSVPDLVPHLELFTTKFKDRIVSMKTDKDDTIASTAISLCTLLFSLDMLDADDCVELCQLVHLENRVLGRAAGKFAVRYIFCDEIVTKTRGRPSKNQKRPTNAQIKLKELVNFYIESDIHKHAEYMVDSVWGHTDLLKDWKNMIEVLTSSSCPIELSQKEEVVAIELMARAAERACGSFTVLKGVGNKMLNAKEKRAMETDKHTMATALIPVLPQLLVKYGTNPECAINLCCIVKQFDLEVYVEIRGQKLLEDLLSELKSLVLQHTSQEVLNEISTCYCHLLDPDFTLHSVVDLSFNQLVDELVSIFDRYMENIDDIPLNDDDNDDVYNFGTTLQRLLALFKQIDITKKLSFDKFHKLVEFGVDESATDILVIPSMNCDSLFLLWFLKEAESHSPPDRDTIRSIRTSMEKVITICSDLLKLGSPAVQQESFVILCDLLMLFAKQLACKEELISLVYVPSSSLQTSLCDYVTERVFNEGDLEDDPTTDEEAFAQAARLNERRLLLAGYLKLVVYSVVEARSSVAVLGQYIKFYYDYGDLLRHAFTKLREADSKSTVWYKTVLQVLQEQYTSLQLDNTTNGIDYCSTEWANLKDLAHRIALTTGFDLVKIRHSIVHIHFEGIKFALQTREEEEEKEDEGVSVPENLSFLEVLAGFSFRLLDADKQGTNGVRGFLESRLEDNYSMGLHEVVGSAKWESLSHYVTSLKPGGEDAQEQAAGVPKKRGRPPKRKILEDGPTALKSLKPNEE</sequence>
<dbReference type="Gene3D" id="1.25.10.10">
    <property type="entry name" value="Leucine-rich Repeat Variant"/>
    <property type="match status" value="1"/>
</dbReference>
<dbReference type="GO" id="GO:0007062">
    <property type="term" value="P:sister chromatid cohesion"/>
    <property type="evidence" value="ECO:0007669"/>
    <property type="project" value="UniProtKB-ARBA"/>
</dbReference>
<dbReference type="Pfam" id="PF08514">
    <property type="entry name" value="STAG"/>
    <property type="match status" value="1"/>
</dbReference>
<dbReference type="SMART" id="SM00384">
    <property type="entry name" value="AT_hook"/>
    <property type="match status" value="3"/>
</dbReference>
<organism evidence="4">
    <name type="scientific">Amphimedon queenslandica</name>
    <name type="common">Sponge</name>
    <dbReference type="NCBI Taxonomy" id="400682"/>
    <lineage>
        <taxon>Eukaryota</taxon>
        <taxon>Metazoa</taxon>
        <taxon>Porifera</taxon>
        <taxon>Demospongiae</taxon>
        <taxon>Heteroscleromorpha</taxon>
        <taxon>Haplosclerida</taxon>
        <taxon>Niphatidae</taxon>
        <taxon>Amphimedon</taxon>
    </lineage>
</organism>
<name>A0A1X7VR05_AMPQE</name>
<dbReference type="GO" id="GO:0003677">
    <property type="term" value="F:DNA binding"/>
    <property type="evidence" value="ECO:0007669"/>
    <property type="project" value="InterPro"/>
</dbReference>
<feature type="region of interest" description="Disordered" evidence="2">
    <location>
        <begin position="1"/>
        <end position="84"/>
    </location>
</feature>
<dbReference type="PANTHER" id="PTHR11199">
    <property type="entry name" value="STROMAL ANTIGEN"/>
    <property type="match status" value="1"/>
</dbReference>
<feature type="compositionally biased region" description="Basic residues" evidence="2">
    <location>
        <begin position="1081"/>
        <end position="1090"/>
    </location>
</feature>
<feature type="region of interest" description="Disordered" evidence="2">
    <location>
        <begin position="1066"/>
        <end position="1108"/>
    </location>
</feature>
<feature type="domain" description="SCD" evidence="3">
    <location>
        <begin position="302"/>
        <end position="387"/>
    </location>
</feature>
<dbReference type="eggNOG" id="KOG2011">
    <property type="taxonomic scope" value="Eukaryota"/>
</dbReference>
<keyword evidence="5" id="KW-1185">Reference proteome</keyword>
<evidence type="ECO:0000256" key="1">
    <source>
        <dbReference type="ARBA" id="ARBA00005486"/>
    </source>
</evidence>